<dbReference type="GO" id="GO:0006935">
    <property type="term" value="P:chemotaxis"/>
    <property type="evidence" value="ECO:0007669"/>
    <property type="project" value="InterPro"/>
</dbReference>
<dbReference type="RefSeq" id="WP_145352604.1">
    <property type="nucleotide sequence ID" value="NZ_CP036262.1"/>
</dbReference>
<keyword evidence="3" id="KW-1185">Reference proteome</keyword>
<dbReference type="InterPro" id="IPR036061">
    <property type="entry name" value="CheW-like_dom_sf"/>
</dbReference>
<dbReference type="Gene3D" id="2.40.50.180">
    <property type="entry name" value="CheA-289, Domain 4"/>
    <property type="match status" value="1"/>
</dbReference>
<protein>
    <submittedName>
        <fullName evidence="2">Chemotaxis protein CheW</fullName>
    </submittedName>
</protein>
<dbReference type="SMART" id="SM00260">
    <property type="entry name" value="CheW"/>
    <property type="match status" value="1"/>
</dbReference>
<dbReference type="InterPro" id="IPR039315">
    <property type="entry name" value="CheW"/>
</dbReference>
<name>A0A517MI81_9BACT</name>
<dbReference type="AlphaFoldDB" id="A0A517MI81"/>
<dbReference type="Gene3D" id="2.30.30.40">
    <property type="entry name" value="SH3 Domains"/>
    <property type="match status" value="1"/>
</dbReference>
<sequence>MVQNLPSDSLPSDAISGGKQTSQFVGFEIDGQQYAFRIEQIQEIVMPDQVTETPQVADYVEGVRNLRGEIIPIINLRKLLGLPSKQADSDTRTIVVNVGQRTMGCTVDAVSHVIRIPEQSIQPVPETMTVAGSHDIAGFAKVDANLVIILDIEELLSPERLKRHPVREVNPS</sequence>
<dbReference type="EMBL" id="CP036262">
    <property type="protein sequence ID" value="QDS94592.1"/>
    <property type="molecule type" value="Genomic_DNA"/>
</dbReference>
<dbReference type="PROSITE" id="PS50851">
    <property type="entry name" value="CHEW"/>
    <property type="match status" value="1"/>
</dbReference>
<dbReference type="PANTHER" id="PTHR22617">
    <property type="entry name" value="CHEMOTAXIS SENSOR HISTIDINE KINASE-RELATED"/>
    <property type="match status" value="1"/>
</dbReference>
<evidence type="ECO:0000259" key="1">
    <source>
        <dbReference type="PROSITE" id="PS50851"/>
    </source>
</evidence>
<reference evidence="2 3" key="1">
    <citation type="submission" date="2019-02" db="EMBL/GenBank/DDBJ databases">
        <title>Deep-cultivation of Planctomycetes and their phenomic and genomic characterization uncovers novel biology.</title>
        <authorList>
            <person name="Wiegand S."/>
            <person name="Jogler M."/>
            <person name="Boedeker C."/>
            <person name="Pinto D."/>
            <person name="Vollmers J."/>
            <person name="Rivas-Marin E."/>
            <person name="Kohn T."/>
            <person name="Peeters S.H."/>
            <person name="Heuer A."/>
            <person name="Rast P."/>
            <person name="Oberbeckmann S."/>
            <person name="Bunk B."/>
            <person name="Jeske O."/>
            <person name="Meyerdierks A."/>
            <person name="Storesund J.E."/>
            <person name="Kallscheuer N."/>
            <person name="Luecker S."/>
            <person name="Lage O.M."/>
            <person name="Pohl T."/>
            <person name="Merkel B.J."/>
            <person name="Hornburger P."/>
            <person name="Mueller R.-W."/>
            <person name="Bruemmer F."/>
            <person name="Labrenz M."/>
            <person name="Spormann A.M."/>
            <person name="Op den Camp H."/>
            <person name="Overmann J."/>
            <person name="Amann R."/>
            <person name="Jetten M.S.M."/>
            <person name="Mascher T."/>
            <person name="Medema M.H."/>
            <person name="Devos D.P."/>
            <person name="Kaster A.-K."/>
            <person name="Ovreas L."/>
            <person name="Rohde M."/>
            <person name="Galperin M.Y."/>
            <person name="Jogler C."/>
        </authorList>
    </citation>
    <scope>NUCLEOTIDE SEQUENCE [LARGE SCALE GENOMIC DNA]</scope>
    <source>
        <strain evidence="2 3">FF011L</strain>
    </source>
</reference>
<gene>
    <name evidence="2" type="primary">cheW_2</name>
    <name evidence="2" type="ORF">FF011L_33710</name>
</gene>
<accession>A0A517MI81</accession>
<organism evidence="2 3">
    <name type="scientific">Roseimaritima multifibrata</name>
    <dbReference type="NCBI Taxonomy" id="1930274"/>
    <lineage>
        <taxon>Bacteria</taxon>
        <taxon>Pseudomonadati</taxon>
        <taxon>Planctomycetota</taxon>
        <taxon>Planctomycetia</taxon>
        <taxon>Pirellulales</taxon>
        <taxon>Pirellulaceae</taxon>
        <taxon>Roseimaritima</taxon>
    </lineage>
</organism>
<dbReference type="PANTHER" id="PTHR22617:SF23">
    <property type="entry name" value="CHEMOTAXIS PROTEIN CHEW"/>
    <property type="match status" value="1"/>
</dbReference>
<dbReference type="Proteomes" id="UP000320672">
    <property type="component" value="Chromosome"/>
</dbReference>
<dbReference type="OrthoDB" id="9794382at2"/>
<evidence type="ECO:0000313" key="2">
    <source>
        <dbReference type="EMBL" id="QDS94592.1"/>
    </source>
</evidence>
<proteinExistence type="predicted"/>
<dbReference type="GO" id="GO:0005829">
    <property type="term" value="C:cytosol"/>
    <property type="evidence" value="ECO:0007669"/>
    <property type="project" value="TreeGrafter"/>
</dbReference>
<dbReference type="Pfam" id="PF01584">
    <property type="entry name" value="CheW"/>
    <property type="match status" value="1"/>
</dbReference>
<dbReference type="SUPFAM" id="SSF50341">
    <property type="entry name" value="CheW-like"/>
    <property type="match status" value="1"/>
</dbReference>
<dbReference type="GO" id="GO:0007165">
    <property type="term" value="P:signal transduction"/>
    <property type="evidence" value="ECO:0007669"/>
    <property type="project" value="InterPro"/>
</dbReference>
<dbReference type="InterPro" id="IPR002545">
    <property type="entry name" value="CheW-lke_dom"/>
</dbReference>
<dbReference type="KEGG" id="rml:FF011L_33710"/>
<evidence type="ECO:0000313" key="3">
    <source>
        <dbReference type="Proteomes" id="UP000320672"/>
    </source>
</evidence>
<feature type="domain" description="CheW-like" evidence="1">
    <location>
        <begin position="21"/>
        <end position="161"/>
    </location>
</feature>